<sequence>MRFTDVHDVEYLEKMPWKLRWFGSFSRDAIAMSVFLSEFSVSSQVHLPDNKKARWGQRAFSLGS</sequence>
<evidence type="ECO:0000313" key="1">
    <source>
        <dbReference type="EMBL" id="ATP10380.1"/>
    </source>
</evidence>
<organism evidence="1 2">
    <name type="scientific">Aeromonas salmonicida subsp. pectinolytica 34mel</name>
    <dbReference type="NCBI Taxonomy" id="1324960"/>
    <lineage>
        <taxon>Bacteria</taxon>
        <taxon>Pseudomonadati</taxon>
        <taxon>Pseudomonadota</taxon>
        <taxon>Gammaproteobacteria</taxon>
        <taxon>Aeromonadales</taxon>
        <taxon>Aeromonadaceae</taxon>
        <taxon>Aeromonas</taxon>
    </lineage>
</organism>
<reference evidence="2" key="1">
    <citation type="journal article" date="2018" name="BMC Genomics">
        <title>The complete and fully assembled genome sequence of Aeromonas salmonicida subsp. pectinolytica and its comparative analysis with other Aeromonas species: investigation of the mobilome in environmental and pathogenic strains.</title>
        <authorList>
            <person name="Pfeiffer F."/>
            <person name="Zamora-Lagos M.A."/>
            <person name="Blettinger M."/>
            <person name="Yeroslaviz A."/>
            <person name="Dahl A."/>
            <person name="Gruber S."/>
            <person name="Habermann B.H."/>
        </authorList>
    </citation>
    <scope>NUCLEOTIDE SEQUENCE [LARGE SCALE GENOMIC DNA]</scope>
    <source>
        <strain evidence="2">34mel</strain>
    </source>
</reference>
<dbReference type="EMBL" id="CP022426">
    <property type="protein sequence ID" value="ATP10380.1"/>
    <property type="molecule type" value="Genomic_DNA"/>
</dbReference>
<accession>A0A2D1QIZ9</accession>
<proteinExistence type="predicted"/>
<name>A0A2D1QIZ9_AERSA</name>
<dbReference type="Proteomes" id="UP000222916">
    <property type="component" value="Chromosome"/>
</dbReference>
<gene>
    <name evidence="1" type="ORF">Asalp_32800</name>
</gene>
<evidence type="ECO:0000313" key="2">
    <source>
        <dbReference type="Proteomes" id="UP000222916"/>
    </source>
</evidence>
<protein>
    <submittedName>
        <fullName evidence="1">Uncharacterized protein</fullName>
    </submittedName>
</protein>
<dbReference type="AlphaFoldDB" id="A0A2D1QIZ9"/>